<dbReference type="InterPro" id="IPR011883">
    <property type="entry name" value="PaaD-like"/>
</dbReference>
<dbReference type="InterPro" id="IPR052339">
    <property type="entry name" value="Fe-S_Maturation_MIP18"/>
</dbReference>
<evidence type="ECO:0000313" key="4">
    <source>
        <dbReference type="Proteomes" id="UP000650511"/>
    </source>
</evidence>
<dbReference type="SUPFAM" id="SSF117916">
    <property type="entry name" value="Fe-S cluster assembly (FSCA) domain-like"/>
    <property type="match status" value="1"/>
</dbReference>
<evidence type="ECO:0000259" key="2">
    <source>
        <dbReference type="Pfam" id="PF23451"/>
    </source>
</evidence>
<dbReference type="Pfam" id="PF01883">
    <property type="entry name" value="FeS_assembly_P"/>
    <property type="match status" value="1"/>
</dbReference>
<dbReference type="Pfam" id="PF23451">
    <property type="entry name" value="Zn_ribbon_PaaD"/>
    <property type="match status" value="1"/>
</dbReference>
<comment type="caution">
    <text evidence="3">The sequence shown here is derived from an EMBL/GenBank/DDBJ whole genome shotgun (WGS) entry which is preliminary data.</text>
</comment>
<evidence type="ECO:0000259" key="1">
    <source>
        <dbReference type="Pfam" id="PF01883"/>
    </source>
</evidence>
<dbReference type="RefSeq" id="WP_188584448.1">
    <property type="nucleotide sequence ID" value="NZ_BMHA01000015.1"/>
</dbReference>
<sequence length="182" mass="19672">MTTGSTTVDPVAVRRAVEDVPDPELPPVTIGMLGMVHDLAVADDGTVRVELLPTFSGCPATEMIERDVVDAVREVDGVDAVVVRFRFDPPWTPDRIDATGRERLREFGIAPPGGAVPSPRPEGRPALPLLVTPSPAADADPRPCPYCGATDTVRDSDFGPTPCRDLRFCEQCQQPFEAFKTF</sequence>
<dbReference type="NCBIfam" id="TIGR02159">
    <property type="entry name" value="PA_CoA_Oxy4"/>
    <property type="match status" value="1"/>
</dbReference>
<organism evidence="3 4">
    <name type="scientific">Egicoccus halophilus</name>
    <dbReference type="NCBI Taxonomy" id="1670830"/>
    <lineage>
        <taxon>Bacteria</taxon>
        <taxon>Bacillati</taxon>
        <taxon>Actinomycetota</taxon>
        <taxon>Nitriliruptoria</taxon>
        <taxon>Egicoccales</taxon>
        <taxon>Egicoccaceae</taxon>
        <taxon>Egicoccus</taxon>
    </lineage>
</organism>
<dbReference type="InterPro" id="IPR034904">
    <property type="entry name" value="FSCA_dom_sf"/>
</dbReference>
<dbReference type="Gene3D" id="3.30.300.130">
    <property type="entry name" value="Fe-S cluster assembly (FSCA)"/>
    <property type="match status" value="1"/>
</dbReference>
<feature type="domain" description="MIP18 family-like" evidence="1">
    <location>
        <begin position="12"/>
        <end position="81"/>
    </location>
</feature>
<dbReference type="InterPro" id="IPR056572">
    <property type="entry name" value="Zn_ribbon_PaaD"/>
</dbReference>
<keyword evidence="4" id="KW-1185">Reference proteome</keyword>
<proteinExistence type="predicted"/>
<reference evidence="3" key="1">
    <citation type="journal article" date="2014" name="Int. J. Syst. Evol. Microbiol.">
        <title>Complete genome sequence of Corynebacterium casei LMG S-19264T (=DSM 44701T), isolated from a smear-ripened cheese.</title>
        <authorList>
            <consortium name="US DOE Joint Genome Institute (JGI-PGF)"/>
            <person name="Walter F."/>
            <person name="Albersmeier A."/>
            <person name="Kalinowski J."/>
            <person name="Ruckert C."/>
        </authorList>
    </citation>
    <scope>NUCLEOTIDE SEQUENCE</scope>
    <source>
        <strain evidence="3">CGMCC 1.14988</strain>
    </source>
</reference>
<evidence type="ECO:0000313" key="3">
    <source>
        <dbReference type="EMBL" id="GGI09473.1"/>
    </source>
</evidence>
<dbReference type="AlphaFoldDB" id="A0A8J3ADC8"/>
<reference evidence="3" key="2">
    <citation type="submission" date="2020-09" db="EMBL/GenBank/DDBJ databases">
        <authorList>
            <person name="Sun Q."/>
            <person name="Zhou Y."/>
        </authorList>
    </citation>
    <scope>NUCLEOTIDE SEQUENCE</scope>
    <source>
        <strain evidence="3">CGMCC 1.14988</strain>
    </source>
</reference>
<dbReference type="PANTHER" id="PTHR42831">
    <property type="entry name" value="FE-S PROTEIN MATURATION AUXILIARY FACTOR YITW"/>
    <property type="match status" value="1"/>
</dbReference>
<dbReference type="Proteomes" id="UP000650511">
    <property type="component" value="Unassembled WGS sequence"/>
</dbReference>
<accession>A0A8J3ADC8</accession>
<gene>
    <name evidence="3" type="ORF">GCM10011354_34250</name>
</gene>
<name>A0A8J3ADC8_9ACTN</name>
<dbReference type="EMBL" id="BMHA01000015">
    <property type="protein sequence ID" value="GGI09473.1"/>
    <property type="molecule type" value="Genomic_DNA"/>
</dbReference>
<dbReference type="PANTHER" id="PTHR42831:SF3">
    <property type="entry name" value="1,2-PHENYLACETYL-COA EPOXIDASE, SUBUNIT D-RELATED"/>
    <property type="match status" value="1"/>
</dbReference>
<protein>
    <submittedName>
        <fullName evidence="3">Phenylacetate-CoA oxygenase subunit PaaJ</fullName>
    </submittedName>
</protein>
<dbReference type="InterPro" id="IPR002744">
    <property type="entry name" value="MIP18-like"/>
</dbReference>
<feature type="domain" description="PaaD zinc beta ribbon" evidence="2">
    <location>
        <begin position="138"/>
        <end position="180"/>
    </location>
</feature>